<evidence type="ECO:0000256" key="3">
    <source>
        <dbReference type="ARBA" id="ARBA00022692"/>
    </source>
</evidence>
<comment type="caution">
    <text evidence="10">The sequence shown here is derived from an EMBL/GenBank/DDBJ whole genome shotgun (WGS) entry which is preliminary data.</text>
</comment>
<dbReference type="Pfam" id="PF02687">
    <property type="entry name" value="FtsX"/>
    <property type="match status" value="2"/>
</dbReference>
<proteinExistence type="inferred from homology"/>
<feature type="transmembrane region" description="Helical" evidence="7">
    <location>
        <begin position="379"/>
        <end position="400"/>
    </location>
</feature>
<keyword evidence="11" id="KW-1185">Reference proteome</keyword>
<dbReference type="AlphaFoldDB" id="A0A3B0BXB9"/>
<dbReference type="PANTHER" id="PTHR30572:SF4">
    <property type="entry name" value="ABC TRANSPORTER PERMEASE YTRF"/>
    <property type="match status" value="1"/>
</dbReference>
<reference evidence="10 11" key="1">
    <citation type="journal article" date="2007" name="Int. J. Syst. Evol. Microbiol.">
        <title>Paenibacillus ginsengarvi sp. nov., isolated from soil from ginseng cultivation.</title>
        <authorList>
            <person name="Yoon M.H."/>
            <person name="Ten L.N."/>
            <person name="Im W.T."/>
        </authorList>
    </citation>
    <scope>NUCLEOTIDE SEQUENCE [LARGE SCALE GENOMIC DNA]</scope>
    <source>
        <strain evidence="10 11">KCTC 13059</strain>
    </source>
</reference>
<keyword evidence="2" id="KW-1003">Cell membrane</keyword>
<feature type="domain" description="MacB-like periplasmic core" evidence="9">
    <location>
        <begin position="44"/>
        <end position="237"/>
    </location>
</feature>
<comment type="subcellular location">
    <subcellularLocation>
        <location evidence="1">Cell membrane</location>
        <topology evidence="1">Multi-pass membrane protein</topology>
    </subcellularLocation>
</comment>
<feature type="transmembrane region" description="Helical" evidence="7">
    <location>
        <begin position="6"/>
        <end position="24"/>
    </location>
</feature>
<keyword evidence="4 7" id="KW-1133">Transmembrane helix</keyword>
<evidence type="ECO:0000259" key="8">
    <source>
        <dbReference type="Pfam" id="PF02687"/>
    </source>
</evidence>
<feature type="transmembrane region" description="Helical" evidence="7">
    <location>
        <begin position="816"/>
        <end position="845"/>
    </location>
</feature>
<feature type="transmembrane region" description="Helical" evidence="7">
    <location>
        <begin position="324"/>
        <end position="343"/>
    </location>
</feature>
<feature type="transmembrane region" description="Helical" evidence="7">
    <location>
        <begin position="762"/>
        <end position="795"/>
    </location>
</feature>
<dbReference type="InterPro" id="IPR050250">
    <property type="entry name" value="Macrolide_Exporter_MacB"/>
</dbReference>
<feature type="transmembrane region" description="Helical" evidence="7">
    <location>
        <begin position="45"/>
        <end position="64"/>
    </location>
</feature>
<dbReference type="Pfam" id="PF12704">
    <property type="entry name" value="MacB_PCD"/>
    <property type="match status" value="1"/>
</dbReference>
<evidence type="ECO:0000313" key="10">
    <source>
        <dbReference type="EMBL" id="RKN77058.1"/>
    </source>
</evidence>
<name>A0A3B0BXB9_9BACL</name>
<feature type="transmembrane region" description="Helical" evidence="7">
    <location>
        <begin position="865"/>
        <end position="882"/>
    </location>
</feature>
<feature type="transmembrane region" description="Helical" evidence="7">
    <location>
        <begin position="431"/>
        <end position="450"/>
    </location>
</feature>
<dbReference type="GO" id="GO:0022857">
    <property type="term" value="F:transmembrane transporter activity"/>
    <property type="evidence" value="ECO:0007669"/>
    <property type="project" value="TreeGrafter"/>
</dbReference>
<comment type="similarity">
    <text evidence="6">Belongs to the ABC-4 integral membrane protein family.</text>
</comment>
<keyword evidence="3 7" id="KW-0812">Transmembrane</keyword>
<evidence type="ECO:0000256" key="2">
    <source>
        <dbReference type="ARBA" id="ARBA00022475"/>
    </source>
</evidence>
<keyword evidence="5 7" id="KW-0472">Membrane</keyword>
<dbReference type="PANTHER" id="PTHR30572">
    <property type="entry name" value="MEMBRANE COMPONENT OF TRANSPORTER-RELATED"/>
    <property type="match status" value="1"/>
</dbReference>
<dbReference type="OrthoDB" id="135354at2"/>
<dbReference type="EMBL" id="RBAH01000020">
    <property type="protein sequence ID" value="RKN77058.1"/>
    <property type="molecule type" value="Genomic_DNA"/>
</dbReference>
<feature type="domain" description="ABC3 transporter permease C-terminal" evidence="8">
    <location>
        <begin position="777"/>
        <end position="888"/>
    </location>
</feature>
<dbReference type="Proteomes" id="UP000282311">
    <property type="component" value="Unassembled WGS sequence"/>
</dbReference>
<evidence type="ECO:0000256" key="7">
    <source>
        <dbReference type="SAM" id="Phobius"/>
    </source>
</evidence>
<gene>
    <name evidence="10" type="ORF">D7M11_23835</name>
</gene>
<dbReference type="InterPro" id="IPR003838">
    <property type="entry name" value="ABC3_permease_C"/>
</dbReference>
<protein>
    <submittedName>
        <fullName evidence="10">FtsX-like permease family protein</fullName>
    </submittedName>
</protein>
<feature type="transmembrane region" description="Helical" evidence="7">
    <location>
        <begin position="521"/>
        <end position="539"/>
    </location>
</feature>
<evidence type="ECO:0000256" key="5">
    <source>
        <dbReference type="ARBA" id="ARBA00023136"/>
    </source>
</evidence>
<evidence type="ECO:0000313" key="11">
    <source>
        <dbReference type="Proteomes" id="UP000282311"/>
    </source>
</evidence>
<evidence type="ECO:0000256" key="1">
    <source>
        <dbReference type="ARBA" id="ARBA00004651"/>
    </source>
</evidence>
<evidence type="ECO:0000256" key="6">
    <source>
        <dbReference type="ARBA" id="ARBA00038076"/>
    </source>
</evidence>
<dbReference type="RefSeq" id="WP_120749767.1">
    <property type="nucleotide sequence ID" value="NZ_RBAH01000020.1"/>
</dbReference>
<feature type="transmembrane region" description="Helical" evidence="7">
    <location>
        <begin position="273"/>
        <end position="303"/>
    </location>
</feature>
<dbReference type="InterPro" id="IPR025857">
    <property type="entry name" value="MacB_PCD"/>
</dbReference>
<sequence length="900" mass="99509">MTQAVPFLTVIGAGLTAYMLLLLLRYPHLRRMAWRSMLKQKRSTLLTVVGLAISTSFISMTIFMNTALTAGMKTELEKFYGRIAYDVPSRTQEAADHTYFDLQTVQEIRQNSAGVSLPIMSLPATFMTKNGNGTIGKISPYVNVIGVDSAEAIRFEPFLSSAFGSGLQRNEVLLSSHAAEMLGVKTGDTVYAIDNSNRENLLTVTAVVPEHGLTGYPGIYHGKATAIVDLDTARSLEGVQGTFYTNLLLTEPLLAKWEAVPVRDDFVTERKNAIAFITVIIGIVSLNAILIGIVLITNIFRLIAEERRSEMGILRTVGLRKFDVGRLMMLEGLLCGFCSGIFGVSLGLALAYLLLDRITASFDDVLLMDVKAPLQLDPGVIFSGLGISMLFVYICVKLIARQTIKLSVVEAIRPVQPKLKSDKTESIPRKWMFIICSLFLVFCTALIAVPDIRMRWITDNRLPLIIAMIFLSLPVLVWVFVQLLPLIEKGLLYLFRNLAVPTLIIRLALRNMNIPPLRTGLLLFLFAVVSCFISFSILYSDSMSKYMNDSKPVEFAGGHDLVVRDWRPLDTESVVRHMATSKEYAQIEPFQLSAVQQLFWKEAQGPNGPIDIKINGIDRSFAESNDIPLRARDDRYASDRETWSALADSDEAVIVAENLLKYNSGNTNRVGDTFPIVVGDRTVFKTIIAIAAESGYQSDSYGIWIHNRGLARLAESELDIHSTVFIKLGLHTDHDAIEKISRLLALQNISPVKSIVKSENSFYVSMIFIVNLLQGFNIAALGIGMLGLIVVMYRLVRQRSRSIGMLRTIGIGPKTVVLSLLLEGFFIGSFGLSIGFTVGTAISYLTFNSLFNLEALHYSLPLMRILAYFGAALACSLALSYLPARKALLVPPTEATRTTS</sequence>
<feature type="transmembrane region" description="Helical" evidence="7">
    <location>
        <begin position="462"/>
        <end position="484"/>
    </location>
</feature>
<organism evidence="10 11">
    <name type="scientific">Paenibacillus ginsengarvi</name>
    <dbReference type="NCBI Taxonomy" id="400777"/>
    <lineage>
        <taxon>Bacteria</taxon>
        <taxon>Bacillati</taxon>
        <taxon>Bacillota</taxon>
        <taxon>Bacilli</taxon>
        <taxon>Bacillales</taxon>
        <taxon>Paenibacillaceae</taxon>
        <taxon>Paenibacillus</taxon>
    </lineage>
</organism>
<evidence type="ECO:0000256" key="4">
    <source>
        <dbReference type="ARBA" id="ARBA00022989"/>
    </source>
</evidence>
<evidence type="ECO:0000259" key="9">
    <source>
        <dbReference type="Pfam" id="PF12704"/>
    </source>
</evidence>
<accession>A0A3B0BXB9</accession>
<feature type="domain" description="ABC3 transporter permease C-terminal" evidence="8">
    <location>
        <begin position="283"/>
        <end position="403"/>
    </location>
</feature>
<dbReference type="GO" id="GO:0005886">
    <property type="term" value="C:plasma membrane"/>
    <property type="evidence" value="ECO:0007669"/>
    <property type="project" value="UniProtKB-SubCell"/>
</dbReference>